<dbReference type="Gene3D" id="6.10.250.590">
    <property type="match status" value="1"/>
</dbReference>
<feature type="transmembrane region" description="Helical" evidence="19">
    <location>
        <begin position="162"/>
        <end position="181"/>
    </location>
</feature>
<comment type="function">
    <text evidence="16">Aquaporins form homotetrameric transmembrane channels, with each monomer independently mediating water transport across the plasma membrane along its osmotic gradient. Plays an important role in fluid secretion in salivary glands. Required for TRPV4 activation by hypotonicity. Together with TRPV4, controls regulatory volume decrease in salivary epithelial cells. Seems to play a redundant role in water transport in the eye, lung and in sweat glands.</text>
</comment>
<evidence type="ECO:0000256" key="14">
    <source>
        <dbReference type="ARBA" id="ARBA00023180"/>
    </source>
</evidence>
<evidence type="ECO:0000256" key="18">
    <source>
        <dbReference type="RuleBase" id="RU000477"/>
    </source>
</evidence>
<dbReference type="SUPFAM" id="SSF81338">
    <property type="entry name" value="Aquaporin-like"/>
    <property type="match status" value="1"/>
</dbReference>
<comment type="subunit">
    <text evidence="17">Homotetramer; each monomer provides an independent water pore. Interacts with TRPV4; the interaction is probably indirect and regulates TRPV4 activation by hypotonicity.</text>
</comment>
<evidence type="ECO:0000256" key="11">
    <source>
        <dbReference type="ARBA" id="ARBA00022737"/>
    </source>
</evidence>
<evidence type="ECO:0000256" key="12">
    <source>
        <dbReference type="ARBA" id="ARBA00022989"/>
    </source>
</evidence>
<dbReference type="PANTHER" id="PTHR19139">
    <property type="entry name" value="AQUAPORIN TRANSPORTER"/>
    <property type="match status" value="1"/>
</dbReference>
<evidence type="ECO:0000256" key="17">
    <source>
        <dbReference type="ARBA" id="ARBA00049719"/>
    </source>
</evidence>
<feature type="transmembrane region" description="Helical" evidence="19">
    <location>
        <begin position="88"/>
        <end position="109"/>
    </location>
</feature>
<sequence>MCKEICTMAFLRAIVAEFLATMIFVFFGLGSALKWPSALPSIVQISLAFGLAIGTMVQMFSHVSGAHINPAVTIAFLVGNHISFLRTVFYMVAQLVGAIAGAGILYLVTPSNTRGNLAINALNNNTSPGQGLVVEIILTFQLVMCIFASTDKRRTDAIGSPALSIGLSVTLGHLVGIYFTGCSMNPARSFAPAVVVKRFSTSHWGAMQYCSFVGPRILERQEGQMKSLQWLYLYGLVIVVLIPASWQIVLKDLSDESRWQSFESKSARSFTSNIKRHSEGTFTSDFTRYLDKMKAKDFVHWLINTKRYRSD</sequence>
<keyword evidence="11" id="KW-0677">Repeat</keyword>
<dbReference type="EMBL" id="KB582107">
    <property type="protein sequence ID" value="EMP26226.1"/>
    <property type="molecule type" value="Genomic_DNA"/>
</dbReference>
<dbReference type="STRING" id="8469.M7ALY6"/>
<dbReference type="PROSITE" id="PS00221">
    <property type="entry name" value="MIP"/>
    <property type="match status" value="1"/>
</dbReference>
<dbReference type="eggNOG" id="KOG0223">
    <property type="taxonomic scope" value="Eukaryota"/>
</dbReference>
<dbReference type="GO" id="GO:0030659">
    <property type="term" value="C:cytoplasmic vesicle membrane"/>
    <property type="evidence" value="ECO:0007669"/>
    <property type="project" value="UniProtKB-SubCell"/>
</dbReference>
<organism evidence="21 22">
    <name type="scientific">Chelonia mydas</name>
    <name type="common">Green sea-turtle</name>
    <name type="synonym">Chelonia agassizi</name>
    <dbReference type="NCBI Taxonomy" id="8469"/>
    <lineage>
        <taxon>Eukaryota</taxon>
        <taxon>Metazoa</taxon>
        <taxon>Chordata</taxon>
        <taxon>Craniata</taxon>
        <taxon>Vertebrata</taxon>
        <taxon>Euteleostomi</taxon>
        <taxon>Archelosauria</taxon>
        <taxon>Testudinata</taxon>
        <taxon>Testudines</taxon>
        <taxon>Cryptodira</taxon>
        <taxon>Durocryptodira</taxon>
        <taxon>Americhelydia</taxon>
        <taxon>Chelonioidea</taxon>
        <taxon>Cheloniidae</taxon>
        <taxon>Chelonia</taxon>
    </lineage>
</organism>
<comment type="similarity">
    <text evidence="5">Belongs to the glucagon family.</text>
</comment>
<evidence type="ECO:0000256" key="19">
    <source>
        <dbReference type="SAM" id="Phobius"/>
    </source>
</evidence>
<feature type="domain" description="Glucagon / GIP / secretin / VIP family" evidence="20">
    <location>
        <begin position="277"/>
        <end position="299"/>
    </location>
</feature>
<keyword evidence="13 19" id="KW-0472">Membrane</keyword>
<evidence type="ECO:0000313" key="21">
    <source>
        <dbReference type="EMBL" id="EMP26226.1"/>
    </source>
</evidence>
<keyword evidence="15" id="KW-0968">Cytoplasmic vesicle</keyword>
<dbReference type="Gene3D" id="1.20.1080.10">
    <property type="entry name" value="Glycerol uptake facilitator protein"/>
    <property type="match status" value="1"/>
</dbReference>
<keyword evidence="12 19" id="KW-1133">Transmembrane helix</keyword>
<dbReference type="InterPro" id="IPR034294">
    <property type="entry name" value="Aquaporin_transptr"/>
</dbReference>
<dbReference type="InterPro" id="IPR022357">
    <property type="entry name" value="MIP_CS"/>
</dbReference>
<feature type="transmembrane region" description="Helical" evidence="19">
    <location>
        <begin position="9"/>
        <end position="29"/>
    </location>
</feature>
<dbReference type="GO" id="GO:0016324">
    <property type="term" value="C:apical plasma membrane"/>
    <property type="evidence" value="ECO:0007669"/>
    <property type="project" value="UniProtKB-SubCell"/>
</dbReference>
<evidence type="ECO:0000256" key="2">
    <source>
        <dbReference type="ARBA" id="ARBA00004439"/>
    </source>
</evidence>
<reference evidence="22" key="1">
    <citation type="journal article" date="2013" name="Nat. Genet.">
        <title>The draft genomes of soft-shell turtle and green sea turtle yield insights into the development and evolution of the turtle-specific body plan.</title>
        <authorList>
            <person name="Wang Z."/>
            <person name="Pascual-Anaya J."/>
            <person name="Zadissa A."/>
            <person name="Li W."/>
            <person name="Niimura Y."/>
            <person name="Huang Z."/>
            <person name="Li C."/>
            <person name="White S."/>
            <person name="Xiong Z."/>
            <person name="Fang D."/>
            <person name="Wang B."/>
            <person name="Ming Y."/>
            <person name="Chen Y."/>
            <person name="Zheng Y."/>
            <person name="Kuraku S."/>
            <person name="Pignatelli M."/>
            <person name="Herrero J."/>
            <person name="Beal K."/>
            <person name="Nozawa M."/>
            <person name="Li Q."/>
            <person name="Wang J."/>
            <person name="Zhang H."/>
            <person name="Yu L."/>
            <person name="Shigenobu S."/>
            <person name="Wang J."/>
            <person name="Liu J."/>
            <person name="Flicek P."/>
            <person name="Searle S."/>
            <person name="Wang J."/>
            <person name="Kuratani S."/>
            <person name="Yin Y."/>
            <person name="Aken B."/>
            <person name="Zhang G."/>
            <person name="Irie N."/>
        </authorList>
    </citation>
    <scope>NUCLEOTIDE SEQUENCE [LARGE SCALE GENOMIC DNA]</scope>
</reference>
<dbReference type="InterPro" id="IPR000532">
    <property type="entry name" value="Glucagon_GIP_secretin_VIP"/>
</dbReference>
<dbReference type="SMART" id="SM00070">
    <property type="entry name" value="GLUCA"/>
    <property type="match status" value="1"/>
</dbReference>
<dbReference type="PRINTS" id="PR00783">
    <property type="entry name" value="MINTRINSICP"/>
</dbReference>
<evidence type="ECO:0000313" key="22">
    <source>
        <dbReference type="Proteomes" id="UP000031443"/>
    </source>
</evidence>
<dbReference type="InterPro" id="IPR000425">
    <property type="entry name" value="MIP"/>
</dbReference>
<dbReference type="InterPro" id="IPR023276">
    <property type="entry name" value="Aquaporin_5"/>
</dbReference>
<proteinExistence type="inferred from homology"/>
<dbReference type="GO" id="GO:0005179">
    <property type="term" value="F:hormone activity"/>
    <property type="evidence" value="ECO:0007669"/>
    <property type="project" value="InterPro"/>
</dbReference>
<evidence type="ECO:0000256" key="9">
    <source>
        <dbReference type="ARBA" id="ARBA00022525"/>
    </source>
</evidence>
<feature type="transmembrane region" description="Helical" evidence="19">
    <location>
        <begin position="230"/>
        <end position="249"/>
    </location>
</feature>
<evidence type="ECO:0000256" key="4">
    <source>
        <dbReference type="ARBA" id="ARBA00006175"/>
    </source>
</evidence>
<comment type="similarity">
    <text evidence="4 18">Belongs to the MIP/aquaporin (TC 1.A.8) family.</text>
</comment>
<comment type="subcellular location">
    <subcellularLocation>
        <location evidence="1">Apical cell membrane</location>
        <topology evidence="1">Multi-pass membrane protein</topology>
    </subcellularLocation>
    <subcellularLocation>
        <location evidence="2">Cytoplasmic vesicle membrane</location>
        <topology evidence="2">Multi-pass membrane protein</topology>
    </subcellularLocation>
    <subcellularLocation>
        <location evidence="3">Secreted</location>
    </subcellularLocation>
</comment>
<evidence type="ECO:0000259" key="20">
    <source>
        <dbReference type="PROSITE" id="PS00260"/>
    </source>
</evidence>
<keyword evidence="7 18" id="KW-0813">Transport</keyword>
<feature type="transmembrane region" description="Helical" evidence="19">
    <location>
        <begin position="129"/>
        <end position="150"/>
    </location>
</feature>
<evidence type="ECO:0000256" key="15">
    <source>
        <dbReference type="ARBA" id="ARBA00023329"/>
    </source>
</evidence>
<dbReference type="NCBIfam" id="TIGR00861">
    <property type="entry name" value="MIP"/>
    <property type="match status" value="1"/>
</dbReference>
<keyword evidence="22" id="KW-1185">Reference proteome</keyword>
<dbReference type="InterPro" id="IPR023271">
    <property type="entry name" value="Aquaporin-like"/>
</dbReference>
<evidence type="ECO:0000256" key="6">
    <source>
        <dbReference type="ARBA" id="ARBA00020969"/>
    </source>
</evidence>
<evidence type="ECO:0000256" key="16">
    <source>
        <dbReference type="ARBA" id="ARBA00049571"/>
    </source>
</evidence>
<dbReference type="PANTHER" id="PTHR19139:SF38">
    <property type="entry name" value="AQUAPORIN-5"/>
    <property type="match status" value="1"/>
</dbReference>
<dbReference type="Pfam" id="PF00230">
    <property type="entry name" value="MIP"/>
    <property type="match status" value="1"/>
</dbReference>
<accession>M7ALY6</accession>
<keyword evidence="10 18" id="KW-0812">Transmembrane</keyword>
<keyword evidence="9" id="KW-0964">Secreted</keyword>
<keyword evidence="8" id="KW-1003">Cell membrane</keyword>
<dbReference type="GO" id="GO:0015250">
    <property type="term" value="F:water channel activity"/>
    <property type="evidence" value="ECO:0007669"/>
    <property type="project" value="TreeGrafter"/>
</dbReference>
<dbReference type="CDD" id="cd00333">
    <property type="entry name" value="MIP"/>
    <property type="match status" value="1"/>
</dbReference>
<dbReference type="PRINTS" id="PR02017">
    <property type="entry name" value="AQUAPORIN5"/>
</dbReference>
<gene>
    <name evidence="21" type="ORF">UY3_16692</name>
</gene>
<evidence type="ECO:0000256" key="7">
    <source>
        <dbReference type="ARBA" id="ARBA00022448"/>
    </source>
</evidence>
<keyword evidence="14" id="KW-0325">Glycoprotein</keyword>
<evidence type="ECO:0000256" key="5">
    <source>
        <dbReference type="ARBA" id="ARBA00008369"/>
    </source>
</evidence>
<dbReference type="Pfam" id="PF00123">
    <property type="entry name" value="Hormone_2"/>
    <property type="match status" value="1"/>
</dbReference>
<dbReference type="GO" id="GO:0015670">
    <property type="term" value="P:carbon dioxide transport"/>
    <property type="evidence" value="ECO:0007669"/>
    <property type="project" value="TreeGrafter"/>
</dbReference>
<name>M7ALY6_CHEMY</name>
<dbReference type="GO" id="GO:0005576">
    <property type="term" value="C:extracellular region"/>
    <property type="evidence" value="ECO:0007669"/>
    <property type="project" value="UniProtKB-SubCell"/>
</dbReference>
<evidence type="ECO:0000256" key="8">
    <source>
        <dbReference type="ARBA" id="ARBA00022475"/>
    </source>
</evidence>
<evidence type="ECO:0000256" key="10">
    <source>
        <dbReference type="ARBA" id="ARBA00022692"/>
    </source>
</evidence>
<evidence type="ECO:0000256" key="3">
    <source>
        <dbReference type="ARBA" id="ARBA00004613"/>
    </source>
</evidence>
<evidence type="ECO:0000256" key="13">
    <source>
        <dbReference type="ARBA" id="ARBA00023136"/>
    </source>
</evidence>
<dbReference type="PROSITE" id="PS00260">
    <property type="entry name" value="GLUCAGON"/>
    <property type="match status" value="1"/>
</dbReference>
<feature type="transmembrane region" description="Helical" evidence="19">
    <location>
        <begin position="41"/>
        <end position="60"/>
    </location>
</feature>
<protein>
    <recommendedName>
        <fullName evidence="6">Aquaporin-5</fullName>
    </recommendedName>
</protein>
<dbReference type="AlphaFoldDB" id="M7ALY6"/>
<dbReference type="Proteomes" id="UP000031443">
    <property type="component" value="Unassembled WGS sequence"/>
</dbReference>
<evidence type="ECO:0000256" key="1">
    <source>
        <dbReference type="ARBA" id="ARBA00004424"/>
    </source>
</evidence>